<accession>A0A2V1AVW9</accession>
<feature type="region of interest" description="Disordered" evidence="1">
    <location>
        <begin position="826"/>
        <end position="960"/>
    </location>
</feature>
<dbReference type="InterPro" id="IPR001005">
    <property type="entry name" value="SANT/Myb"/>
</dbReference>
<feature type="compositionally biased region" description="Low complexity" evidence="1">
    <location>
        <begin position="306"/>
        <end position="321"/>
    </location>
</feature>
<feature type="region of interest" description="Disordered" evidence="1">
    <location>
        <begin position="1094"/>
        <end position="1239"/>
    </location>
</feature>
<feature type="compositionally biased region" description="Basic and acidic residues" evidence="1">
    <location>
        <begin position="877"/>
        <end position="896"/>
    </location>
</feature>
<dbReference type="VEuPathDB" id="FungiDB:CXQ85_004640"/>
<dbReference type="Gene3D" id="1.10.10.60">
    <property type="entry name" value="Homeodomain-like"/>
    <property type="match status" value="2"/>
</dbReference>
<dbReference type="STRING" id="45357.A0A2V1AVW9"/>
<evidence type="ECO:0000313" key="3">
    <source>
        <dbReference type="EMBL" id="PVH21975.1"/>
    </source>
</evidence>
<organism evidence="3 4">
    <name type="scientific">Candidozyma haemuli</name>
    <dbReference type="NCBI Taxonomy" id="45357"/>
    <lineage>
        <taxon>Eukaryota</taxon>
        <taxon>Fungi</taxon>
        <taxon>Dikarya</taxon>
        <taxon>Ascomycota</taxon>
        <taxon>Saccharomycotina</taxon>
        <taxon>Pichiomycetes</taxon>
        <taxon>Metschnikowiaceae</taxon>
        <taxon>Candidozyma</taxon>
    </lineage>
</organism>
<feature type="region of interest" description="Disordered" evidence="1">
    <location>
        <begin position="661"/>
        <end position="691"/>
    </location>
</feature>
<feature type="compositionally biased region" description="Basic and acidic residues" evidence="1">
    <location>
        <begin position="192"/>
        <end position="204"/>
    </location>
</feature>
<feature type="compositionally biased region" description="Pro residues" evidence="1">
    <location>
        <begin position="1103"/>
        <end position="1118"/>
    </location>
</feature>
<feature type="compositionally biased region" description="Polar residues" evidence="1">
    <location>
        <begin position="666"/>
        <end position="676"/>
    </location>
</feature>
<dbReference type="Proteomes" id="UP000244309">
    <property type="component" value="Unassembled WGS sequence"/>
</dbReference>
<feature type="compositionally biased region" description="Basic and acidic residues" evidence="1">
    <location>
        <begin position="401"/>
        <end position="450"/>
    </location>
</feature>
<dbReference type="InterPro" id="IPR051571">
    <property type="entry name" value="N-CoR_corepressor"/>
</dbReference>
<keyword evidence="4" id="KW-1185">Reference proteome</keyword>
<feature type="domain" description="SANT" evidence="2">
    <location>
        <begin position="760"/>
        <end position="812"/>
    </location>
</feature>
<name>A0A2V1AVW9_9ASCO</name>
<comment type="caution">
    <text evidence="3">The sequence shown here is derived from an EMBL/GenBank/DDBJ whole genome shotgun (WGS) entry which is preliminary data.</text>
</comment>
<dbReference type="AlphaFoldDB" id="A0A2V1AVW9"/>
<protein>
    <recommendedName>
        <fullName evidence="2">SANT domain-containing protein</fullName>
    </recommendedName>
</protein>
<dbReference type="OrthoDB" id="10258692at2759"/>
<feature type="compositionally biased region" description="Basic and acidic residues" evidence="1">
    <location>
        <begin position="322"/>
        <end position="342"/>
    </location>
</feature>
<feature type="compositionally biased region" description="Low complexity" evidence="1">
    <location>
        <begin position="1122"/>
        <end position="1132"/>
    </location>
</feature>
<gene>
    <name evidence="3" type="ORF">CXQ85_004640</name>
</gene>
<dbReference type="PROSITE" id="PS51293">
    <property type="entry name" value="SANT"/>
    <property type="match status" value="1"/>
</dbReference>
<evidence type="ECO:0000313" key="4">
    <source>
        <dbReference type="Proteomes" id="UP000244309"/>
    </source>
</evidence>
<dbReference type="InterPro" id="IPR009057">
    <property type="entry name" value="Homeodomain-like_sf"/>
</dbReference>
<feature type="compositionally biased region" description="Polar residues" evidence="1">
    <location>
        <begin position="920"/>
        <end position="935"/>
    </location>
</feature>
<feature type="compositionally biased region" description="Gly residues" evidence="1">
    <location>
        <begin position="1"/>
        <end position="10"/>
    </location>
</feature>
<dbReference type="FunFam" id="1.10.10.60:FF:000431">
    <property type="entry name" value="Set3C deacetylase complex subunit"/>
    <property type="match status" value="1"/>
</dbReference>
<feature type="compositionally biased region" description="Low complexity" evidence="1">
    <location>
        <begin position="936"/>
        <end position="948"/>
    </location>
</feature>
<dbReference type="Pfam" id="PF00249">
    <property type="entry name" value="Myb_DNA-binding"/>
    <property type="match status" value="1"/>
</dbReference>
<feature type="region of interest" description="Disordered" evidence="1">
    <location>
        <begin position="1"/>
        <end position="486"/>
    </location>
</feature>
<dbReference type="InterPro" id="IPR017884">
    <property type="entry name" value="SANT_dom"/>
</dbReference>
<feature type="compositionally biased region" description="Basic and acidic residues" evidence="1">
    <location>
        <begin position="459"/>
        <end position="475"/>
    </location>
</feature>
<dbReference type="RefSeq" id="XP_025342915.1">
    <property type="nucleotide sequence ID" value="XM_025488253.1"/>
</dbReference>
<evidence type="ECO:0000256" key="1">
    <source>
        <dbReference type="SAM" id="MobiDB-lite"/>
    </source>
</evidence>
<dbReference type="EMBL" id="PKFO01000006">
    <property type="protein sequence ID" value="PVH21975.1"/>
    <property type="molecule type" value="Genomic_DNA"/>
</dbReference>
<reference evidence="3 4" key="1">
    <citation type="submission" date="2017-12" db="EMBL/GenBank/DDBJ databases">
        <title>Genome Sequence of a Multidrug-Resistant Candida haemulonii Isolate from a Patient with Chronic Leg Ulcers in Israel.</title>
        <authorList>
            <person name="Chow N.A."/>
            <person name="Gade L."/>
            <person name="Batra D."/>
            <person name="Rowe L.A."/>
            <person name="Ben-Ami R."/>
            <person name="Loparev V.N."/>
            <person name="Litvintseva A.P."/>
        </authorList>
    </citation>
    <scope>NUCLEOTIDE SEQUENCE [LARGE SCALE GENOMIC DNA]</scope>
    <source>
        <strain evidence="3 4">B11899</strain>
    </source>
</reference>
<dbReference type="GO" id="GO:0006357">
    <property type="term" value="P:regulation of transcription by RNA polymerase II"/>
    <property type="evidence" value="ECO:0007669"/>
    <property type="project" value="TreeGrafter"/>
</dbReference>
<feature type="compositionally biased region" description="Acidic residues" evidence="1">
    <location>
        <begin position="350"/>
        <end position="360"/>
    </location>
</feature>
<feature type="compositionally biased region" description="Low complexity" evidence="1">
    <location>
        <begin position="123"/>
        <end position="133"/>
    </location>
</feature>
<dbReference type="GeneID" id="37009970"/>
<feature type="compositionally biased region" description="Pro residues" evidence="1">
    <location>
        <begin position="1168"/>
        <end position="1181"/>
    </location>
</feature>
<feature type="compositionally biased region" description="Basic and acidic residues" evidence="1">
    <location>
        <begin position="150"/>
        <end position="180"/>
    </location>
</feature>
<proteinExistence type="predicted"/>
<dbReference type="SMART" id="SM00717">
    <property type="entry name" value="SANT"/>
    <property type="match status" value="2"/>
</dbReference>
<feature type="compositionally biased region" description="Basic and acidic residues" evidence="1">
    <location>
        <begin position="361"/>
        <end position="378"/>
    </location>
</feature>
<dbReference type="PANTHER" id="PTHR13992">
    <property type="entry name" value="NUCLEAR RECEPTOR CO-REPRESSOR RELATED NCOR"/>
    <property type="match status" value="1"/>
</dbReference>
<dbReference type="GO" id="GO:0034967">
    <property type="term" value="C:Set3 complex"/>
    <property type="evidence" value="ECO:0007669"/>
    <property type="project" value="TreeGrafter"/>
</dbReference>
<evidence type="ECO:0000259" key="2">
    <source>
        <dbReference type="PROSITE" id="PS51293"/>
    </source>
</evidence>
<feature type="compositionally biased region" description="Polar residues" evidence="1">
    <location>
        <begin position="105"/>
        <end position="122"/>
    </location>
</feature>
<feature type="compositionally biased region" description="Polar residues" evidence="1">
    <location>
        <begin position="181"/>
        <end position="190"/>
    </location>
</feature>
<sequence>MSSGSRGGPPIGRDRDRDVRYGSGSDDYGKRRKNFYSGSTRRDFKSTNSPPGLDNSPSQGSYPPRSDKPPANDYGRSRYRGSSLSNSGPSYGGARSSLYGKDSRYSGSKPSYGYNSKYYSDRSSGGAYGSYNASKRDPNSEYYGYSSSGRDFRERDPRDSRDIRDSREHREVWDYKDSTSRDMINNSNIPRESGRDSWRSDRPKTSLSASGPSGRAYGSSRFNSNNIPVAGRSAGQGSGSLSNSGPDYKRERYDYDNDDSYGGRWKSSYGPRDKSRSSLSGSRPYNNKEKRSAGLTNSLSGKRSDSYYPSRSPAYSSSGSRYQERYTDRYSERRNDFDDAKSDYNGSVDDYNDVEEDGSDYGERSRYRREDSREPDERYPEDDEDEDEEQDDEEDVGDVTTKTHEEDSDKETESKTTDEIEKDAELEAKKISESVVHDLKTIEANERNEHPTGSQVETQRPETQDEDYSPRDKIASAEPEANDVKIKDEAIPANVGYVHPKPALEEKPAVDPSTIRSIESLKSVKVSSEELDTIDYPEGCFAPLTELDTKLQTLKIEFAVAKEQNHDESFLRFTLAKPLTNLQDYPFFEQNLAQFASKFQRIKDIFNRRDRDVKKKRLALWIRYNTLEKENDKRRKKLEEQLKIIHPPDDDFRKELESIDIRPKNNDTVPDAQSPTEPQPQPGRRGRRHGDLVTTEAEFQEILKSLENEQNEDPLSKAQRVSATIPDLILDPIERQSFIFMDSNNIVHDKETWASRVKTDFMDNFTEKEHDAFCEAFCRAPKRFGEISRIIGGLRTAEECVVHYYMTKKAVNYKYLVSQFKKRSARKPSRRKAKLKEQEASSSTATDTAPVEATDSGRDTESGLTPDIGGPTLELAEEVRRKRGVEAVDYAERTTTEEGIEAPPKKKTRRRREEEVHLPSTDSSQPDVHGQMSTDGSSQLPPGLSSPSADRSANGSLSDDKRKAITSYWSITEVNDFPRMLASFGSKWSLIAQKLNTKTATMVRNYYQRNAEKNGWQQIVLDADGRLGQGVGDPHSHISNVDATIVVRPQRRPEEYGRRPDEQYNGTYETHAPKFSDVPVGTFQHPFPAVPPKRASVGSLLSGPPPVMYEPASQPPHFPGVSSAPSAASQQPVHHTAPVLPAPVSQPAKHGGVKPSIMSLLNADSAASPPPSGPPPQPYNPQPATSAPAPAPAPAPRPGNLASLLNASSSPVRPPETSQSKPEPSAPRKNSIKSLLHDS</sequence>
<dbReference type="PANTHER" id="PTHR13992:SF39">
    <property type="entry name" value="SMRTER, ISOFORM G"/>
    <property type="match status" value="1"/>
</dbReference>
<dbReference type="CDD" id="cd00167">
    <property type="entry name" value="SANT"/>
    <property type="match status" value="2"/>
</dbReference>
<feature type="compositionally biased region" description="Low complexity" evidence="1">
    <location>
        <begin position="1198"/>
        <end position="1210"/>
    </location>
</feature>
<feature type="compositionally biased region" description="Acidic residues" evidence="1">
    <location>
        <begin position="379"/>
        <end position="397"/>
    </location>
</feature>
<feature type="compositionally biased region" description="Polar residues" evidence="1">
    <location>
        <begin position="46"/>
        <end position="61"/>
    </location>
</feature>
<dbReference type="SUPFAM" id="SSF46689">
    <property type="entry name" value="Homeodomain-like"/>
    <property type="match status" value="2"/>
</dbReference>